<proteinExistence type="predicted"/>
<evidence type="ECO:0000313" key="2">
    <source>
        <dbReference type="EMBL" id="CAK9254934.1"/>
    </source>
</evidence>
<dbReference type="EMBL" id="OZ020096">
    <property type="protein sequence ID" value="CAK9254934.1"/>
    <property type="molecule type" value="Genomic_DNA"/>
</dbReference>
<evidence type="ECO:0000313" key="3">
    <source>
        <dbReference type="Proteomes" id="UP001497444"/>
    </source>
</evidence>
<feature type="region of interest" description="Disordered" evidence="1">
    <location>
        <begin position="88"/>
        <end position="160"/>
    </location>
</feature>
<feature type="compositionally biased region" description="Basic residues" evidence="1">
    <location>
        <begin position="104"/>
        <end position="114"/>
    </location>
</feature>
<feature type="compositionally biased region" description="Polar residues" evidence="1">
    <location>
        <begin position="93"/>
        <end position="103"/>
    </location>
</feature>
<accession>A0ABP0VKH0</accession>
<organism evidence="2 3">
    <name type="scientific">Sphagnum jensenii</name>
    <dbReference type="NCBI Taxonomy" id="128206"/>
    <lineage>
        <taxon>Eukaryota</taxon>
        <taxon>Viridiplantae</taxon>
        <taxon>Streptophyta</taxon>
        <taxon>Embryophyta</taxon>
        <taxon>Bryophyta</taxon>
        <taxon>Sphagnophytina</taxon>
        <taxon>Sphagnopsida</taxon>
        <taxon>Sphagnales</taxon>
        <taxon>Sphagnaceae</taxon>
        <taxon>Sphagnum</taxon>
    </lineage>
</organism>
<keyword evidence="3" id="KW-1185">Reference proteome</keyword>
<sequence>MEEVGTPSSAYNLHLYMPSTQSWVHHHHHLLLRTLDHSRTIVYMEADRNLVSTVVVPVIGKVTKHAARILVEVNQKCSLTLGLVQESHDQQLQREPSSILHRQTTPKKKKKKKQQQQNGSSKHSAAAAAATAGFKQGQRRKQLHMTKLEKEVGSEWAQCI</sequence>
<name>A0ABP0VKH0_9BRYO</name>
<evidence type="ECO:0000256" key="1">
    <source>
        <dbReference type="SAM" id="MobiDB-lite"/>
    </source>
</evidence>
<protein>
    <submittedName>
        <fullName evidence="2">Uncharacterized protein</fullName>
    </submittedName>
</protein>
<gene>
    <name evidence="2" type="ORF">CSSPJE1EN1_LOCUS412</name>
</gene>
<dbReference type="Proteomes" id="UP001497444">
    <property type="component" value="Chromosome 1"/>
</dbReference>
<reference evidence="2 3" key="1">
    <citation type="submission" date="2024-02" db="EMBL/GenBank/DDBJ databases">
        <authorList>
            <consortium name="ELIXIR-Norway"/>
            <consortium name="Elixir Norway"/>
        </authorList>
    </citation>
    <scope>NUCLEOTIDE SEQUENCE [LARGE SCALE GENOMIC DNA]</scope>
</reference>